<dbReference type="GO" id="GO:0000976">
    <property type="term" value="F:transcription cis-regulatory region binding"/>
    <property type="evidence" value="ECO:0007669"/>
    <property type="project" value="TreeGrafter"/>
</dbReference>
<dbReference type="PANTHER" id="PTHR30055">
    <property type="entry name" value="HTH-TYPE TRANSCRIPTIONAL REGULATOR RUTR"/>
    <property type="match status" value="1"/>
</dbReference>
<gene>
    <name evidence="6" type="ORF">BTW07_02555</name>
</gene>
<dbReference type="SUPFAM" id="SSF48498">
    <property type="entry name" value="Tetracyclin repressor-like, C-terminal domain"/>
    <property type="match status" value="1"/>
</dbReference>
<dbReference type="InterPro" id="IPR009057">
    <property type="entry name" value="Homeodomain-like_sf"/>
</dbReference>
<dbReference type="AlphaFoldDB" id="A0A1Q8SWL3"/>
<keyword evidence="2 4" id="KW-0238">DNA-binding</keyword>
<evidence type="ECO:0000256" key="3">
    <source>
        <dbReference type="ARBA" id="ARBA00023163"/>
    </source>
</evidence>
<sequence length="192" mass="21566">MPIKEAVRPGGRSARVQEAVHQAVRELQAVTSRDDLTVPQIAERAGVTPSTIYRRWGNLAELVADVSVERMRPDADPVDTGTLTGDLQAWGEQYLEEMTSVPGQRALNDVMASADCERRERCYRYSESLMNTLRERALARGEFAPSVSQLIDGVVAPMTYRLLYDRESATVDNLRGWIARTLSSAHFRQRQD</sequence>
<evidence type="ECO:0000313" key="7">
    <source>
        <dbReference type="Proteomes" id="UP000186878"/>
    </source>
</evidence>
<accession>A0A1Q8SWL3</accession>
<protein>
    <submittedName>
        <fullName evidence="6">TetR family transcriptional regulator</fullName>
    </submittedName>
</protein>
<dbReference type="Gene3D" id="1.10.10.60">
    <property type="entry name" value="Homeodomain-like"/>
    <property type="match status" value="1"/>
</dbReference>
<dbReference type="RefSeq" id="WP_075568584.1">
    <property type="nucleotide sequence ID" value="NZ_MSDO01000002.1"/>
</dbReference>
<evidence type="ECO:0000313" key="6">
    <source>
        <dbReference type="EMBL" id="OLO05841.1"/>
    </source>
</evidence>
<dbReference type="Pfam" id="PF16859">
    <property type="entry name" value="TetR_C_11"/>
    <property type="match status" value="1"/>
</dbReference>
<evidence type="ECO:0000256" key="4">
    <source>
        <dbReference type="PROSITE-ProRule" id="PRU00335"/>
    </source>
</evidence>
<dbReference type="PANTHER" id="PTHR30055:SF148">
    <property type="entry name" value="TETR-FAMILY TRANSCRIPTIONAL REGULATOR"/>
    <property type="match status" value="1"/>
</dbReference>
<dbReference type="EMBL" id="MSDO01000002">
    <property type="protein sequence ID" value="OLO05841.1"/>
    <property type="molecule type" value="Genomic_DNA"/>
</dbReference>
<dbReference type="OrthoDB" id="9796019at2"/>
<organism evidence="6 7">
    <name type="scientific">Salinicola socius</name>
    <dbReference type="NCBI Taxonomy" id="404433"/>
    <lineage>
        <taxon>Bacteria</taxon>
        <taxon>Pseudomonadati</taxon>
        <taxon>Pseudomonadota</taxon>
        <taxon>Gammaproteobacteria</taxon>
        <taxon>Oceanospirillales</taxon>
        <taxon>Halomonadaceae</taxon>
        <taxon>Salinicola</taxon>
    </lineage>
</organism>
<dbReference type="SUPFAM" id="SSF46689">
    <property type="entry name" value="Homeodomain-like"/>
    <property type="match status" value="1"/>
</dbReference>
<reference evidence="6 7" key="1">
    <citation type="submission" date="2016-12" db="EMBL/GenBank/DDBJ databases">
        <title>Draft genome sequences of strains Salinicola socius SMB35, Salinicola sp. MH3R3-1 and Chromohalobacter sp. SMB17 from the Verkhnekamsk potash mining region of Russia.</title>
        <authorList>
            <person name="Mavrodi D.V."/>
            <person name="Olsson B.E."/>
            <person name="Korsakova E.S."/>
            <person name="Pyankova A."/>
            <person name="Mavrodi O.V."/>
            <person name="Plotnikova E.G."/>
        </authorList>
    </citation>
    <scope>NUCLEOTIDE SEQUENCE [LARGE SCALE GENOMIC DNA]</scope>
    <source>
        <strain evidence="6 7">SMB35</strain>
    </source>
</reference>
<feature type="domain" description="HTH tetR-type" evidence="5">
    <location>
        <begin position="14"/>
        <end position="74"/>
    </location>
</feature>
<keyword evidence="3" id="KW-0804">Transcription</keyword>
<keyword evidence="1" id="KW-0805">Transcription regulation</keyword>
<dbReference type="Proteomes" id="UP000186878">
    <property type="component" value="Unassembled WGS sequence"/>
</dbReference>
<dbReference type="InterPro" id="IPR001647">
    <property type="entry name" value="HTH_TetR"/>
</dbReference>
<dbReference type="STRING" id="404433.BTW07_02555"/>
<proteinExistence type="predicted"/>
<dbReference type="PROSITE" id="PS50977">
    <property type="entry name" value="HTH_TETR_2"/>
    <property type="match status" value="1"/>
</dbReference>
<dbReference type="InterPro" id="IPR036271">
    <property type="entry name" value="Tet_transcr_reg_TetR-rel_C_sf"/>
</dbReference>
<evidence type="ECO:0000256" key="2">
    <source>
        <dbReference type="ARBA" id="ARBA00023125"/>
    </source>
</evidence>
<evidence type="ECO:0000256" key="1">
    <source>
        <dbReference type="ARBA" id="ARBA00023015"/>
    </source>
</evidence>
<dbReference type="Pfam" id="PF00440">
    <property type="entry name" value="TetR_N"/>
    <property type="match status" value="1"/>
</dbReference>
<dbReference type="GO" id="GO:0003700">
    <property type="term" value="F:DNA-binding transcription factor activity"/>
    <property type="evidence" value="ECO:0007669"/>
    <property type="project" value="TreeGrafter"/>
</dbReference>
<evidence type="ECO:0000259" key="5">
    <source>
        <dbReference type="PROSITE" id="PS50977"/>
    </source>
</evidence>
<comment type="caution">
    <text evidence="6">The sequence shown here is derived from an EMBL/GenBank/DDBJ whole genome shotgun (WGS) entry which is preliminary data.</text>
</comment>
<feature type="DNA-binding region" description="H-T-H motif" evidence="4">
    <location>
        <begin position="37"/>
        <end position="56"/>
    </location>
</feature>
<keyword evidence="7" id="KW-1185">Reference proteome</keyword>
<dbReference type="InterPro" id="IPR050109">
    <property type="entry name" value="HTH-type_TetR-like_transc_reg"/>
</dbReference>
<name>A0A1Q8SWL3_9GAMM</name>
<dbReference type="Gene3D" id="1.10.357.10">
    <property type="entry name" value="Tetracycline Repressor, domain 2"/>
    <property type="match status" value="1"/>
</dbReference>
<dbReference type="InterPro" id="IPR011075">
    <property type="entry name" value="TetR_C"/>
</dbReference>